<reference evidence="2 3" key="1">
    <citation type="submission" date="2017-09" db="EMBL/GenBank/DDBJ databases">
        <title>Depth-based differentiation of microbial function through sediment-hosted aquifers and enrichment of novel symbionts in the deep terrestrial subsurface.</title>
        <authorList>
            <person name="Probst A.J."/>
            <person name="Ladd B."/>
            <person name="Jarett J.K."/>
            <person name="Geller-Mcgrath D.E."/>
            <person name="Sieber C.M."/>
            <person name="Emerson J.B."/>
            <person name="Anantharaman K."/>
            <person name="Thomas B.C."/>
            <person name="Malmstrom R."/>
            <person name="Stieglmeier M."/>
            <person name="Klingl A."/>
            <person name="Woyke T."/>
            <person name="Ryan C.M."/>
            <person name="Banfield J.F."/>
        </authorList>
    </citation>
    <scope>NUCLEOTIDE SEQUENCE [LARGE SCALE GENOMIC DNA]</scope>
    <source>
        <strain evidence="2">CG11_big_fil_rev_8_21_14_0_20_45_26</strain>
    </source>
</reference>
<dbReference type="InterPro" id="IPR027417">
    <property type="entry name" value="P-loop_NTPase"/>
</dbReference>
<dbReference type="Gene3D" id="3.40.50.300">
    <property type="entry name" value="P-loop containing nucleotide triphosphate hydrolases"/>
    <property type="match status" value="1"/>
</dbReference>
<evidence type="ECO:0000259" key="1">
    <source>
        <dbReference type="Pfam" id="PF19044"/>
    </source>
</evidence>
<dbReference type="SUPFAM" id="SSF52540">
    <property type="entry name" value="P-loop containing nucleoside triphosphate hydrolases"/>
    <property type="match status" value="1"/>
</dbReference>
<accession>A0A2H0LU31</accession>
<dbReference type="InterPro" id="IPR043964">
    <property type="entry name" value="P-loop_TraG"/>
</dbReference>
<dbReference type="InterPro" id="IPR025955">
    <property type="entry name" value="TraC/Conjuga_ATPase"/>
</dbReference>
<name>A0A2H0LU31_9BACT</name>
<dbReference type="Pfam" id="PF11130">
    <property type="entry name" value="TraC_F_IV"/>
    <property type="match status" value="1"/>
</dbReference>
<sequence>MSKTAFVRIRELIQNESRLPFVKGIDLYAIEENLLLGVSGTMGSGLEIEGRDLLLESGESISEFENLLRKFLNQLPDGMRLHFSVQSRKADLPLNLTERNPVIERRLAYHLGEGKQSLAKTSPCRHRKILLFIVTHPFKQKTRSAFVPDLALAIGHRAKRMSKEIFLKTKTEHFRQVAEIRESLRALGFDARDLVGPELMHWLEVLIAPGRYGSAHDFSVDSRSEGKELLRESLRSRLLETPPLIEENHFYLGGYFHQAVNLRELPDETDLKMMKSFESQLGNDYLLTLTIEVPEQEKEKTNLRRHANFAKAQGFFTRMKDYEAIERVGQSDEFLTEITGSSDKLFYVSLSVMVKAKTEAALAVKASQAHRAFTALGGARGILDHMNHDRLFLSSLPLQGIQNPLFFLVRSETLVHLLPLQGSWHGTRKGGVTFKTYRDEPFRMDLFDSSLQAKHGLMLGTTGSGKSFFTTNLLLQFLAESSDNHVIVIDVGGSYRKLAGLLDGSYLEVECSERYALNPFPLKETLFPEDETPDPTYLQFLKELLQKMIDPRRRFTSSEKMILERVIRRVYAPLEKNEVPLLGDIERALRENDSGDREDVRKAFKFAKELTLFTEGEYGKVLNRKGRFDLDARFSVFDLRKISHFQELQEIFLFIIPFALARKFDNRHIQKLLVFDECWQLLKYAQGTELVEVFYRTARKMNAGVLSISQNPPDFLESEISSVLVNNSPLKYILRLKKGHEELSRLGLNPNEIQAVRELEVRPGHYSEVFLKFDHAPVVLKIEPTPLEYWIATTDPKDLAEEERLRLKDNLSELERLIRLAEQFPKGVERMKESSDARG</sequence>
<feature type="domain" description="TraG P-loop" evidence="1">
    <location>
        <begin position="440"/>
        <end position="800"/>
    </location>
</feature>
<dbReference type="PANTHER" id="PTHR38467">
    <property type="match status" value="1"/>
</dbReference>
<gene>
    <name evidence="2" type="ORF">COV74_01290</name>
</gene>
<dbReference type="Gene3D" id="1.10.8.730">
    <property type="match status" value="1"/>
</dbReference>
<dbReference type="Pfam" id="PF19044">
    <property type="entry name" value="P-loop_TraG"/>
    <property type="match status" value="1"/>
</dbReference>
<evidence type="ECO:0000313" key="3">
    <source>
        <dbReference type="Proteomes" id="UP000230859"/>
    </source>
</evidence>
<dbReference type="Proteomes" id="UP000230859">
    <property type="component" value="Unassembled WGS sequence"/>
</dbReference>
<comment type="caution">
    <text evidence="2">The sequence shown here is derived from an EMBL/GenBank/DDBJ whole genome shotgun (WGS) entry which is preliminary data.</text>
</comment>
<evidence type="ECO:0000313" key="2">
    <source>
        <dbReference type="EMBL" id="PIQ87184.1"/>
    </source>
</evidence>
<proteinExistence type="predicted"/>
<dbReference type="AlphaFoldDB" id="A0A2H0LU31"/>
<protein>
    <recommendedName>
        <fullName evidence="1">TraG P-loop domain-containing protein</fullName>
    </recommendedName>
</protein>
<dbReference type="PANTHER" id="PTHR38467:SF1">
    <property type="entry name" value="CONJUGATIVE TRANSFER: ASSEMBLY"/>
    <property type="match status" value="1"/>
</dbReference>
<organism evidence="2 3">
    <name type="scientific">Candidatus Abzuiibacterium crystallinum</name>
    <dbReference type="NCBI Taxonomy" id="1974748"/>
    <lineage>
        <taxon>Bacteria</taxon>
        <taxon>Pseudomonadati</taxon>
        <taxon>Candidatus Omnitrophota</taxon>
        <taxon>Candidatus Abzuiibacterium</taxon>
    </lineage>
</organism>
<dbReference type="InterPro" id="IPR053155">
    <property type="entry name" value="F-pilin_assembly_TraC"/>
</dbReference>
<dbReference type="EMBL" id="PCVY01000016">
    <property type="protein sequence ID" value="PIQ87184.1"/>
    <property type="molecule type" value="Genomic_DNA"/>
</dbReference>